<dbReference type="PANTHER" id="PTHR23308">
    <property type="entry name" value="NUCLEAR INHIBITOR OF PROTEIN PHOSPHATASE-1"/>
    <property type="match status" value="1"/>
</dbReference>
<dbReference type="Proteomes" id="UP001152561">
    <property type="component" value="Unassembled WGS sequence"/>
</dbReference>
<dbReference type="Pfam" id="PF00498">
    <property type="entry name" value="FHA"/>
    <property type="match status" value="1"/>
</dbReference>
<evidence type="ECO:0000313" key="4">
    <source>
        <dbReference type="Proteomes" id="UP001152561"/>
    </source>
</evidence>
<dbReference type="OrthoDB" id="687730at2759"/>
<dbReference type="InterPro" id="IPR000253">
    <property type="entry name" value="FHA_dom"/>
</dbReference>
<dbReference type="CDD" id="cd00060">
    <property type="entry name" value="FHA"/>
    <property type="match status" value="1"/>
</dbReference>
<gene>
    <name evidence="3" type="ORF">K7X08_026235</name>
</gene>
<sequence length="177" mass="19105">MELTTTSESLSCANLPKLQSIFPSRATLCSSNSINFLGYNCVSRKLKYSARQLRHFGAIHASVAESNSTNGSVTWVLEFIVTVGRVADKADVVIPRCLQNMEEYLVVTDLDSTNGTFIGEKRLTPGVAAAALPGSVVTFGNTNLAIFRVAKLEKLETTASEPEEAEANSKEEEPNST</sequence>
<evidence type="ECO:0000259" key="2">
    <source>
        <dbReference type="Pfam" id="PF00498"/>
    </source>
</evidence>
<reference evidence="4" key="1">
    <citation type="journal article" date="2023" name="Proc. Natl. Acad. Sci. U.S.A.">
        <title>Genomic and structural basis for evolution of tropane alkaloid biosynthesis.</title>
        <authorList>
            <person name="Wanga Y.-J."/>
            <person name="Taina T."/>
            <person name="Yua J.-Y."/>
            <person name="Lia J."/>
            <person name="Xua B."/>
            <person name="Chenc J."/>
            <person name="D'Auriad J.C."/>
            <person name="Huanga J.-P."/>
            <person name="Huanga S.-X."/>
        </authorList>
    </citation>
    <scope>NUCLEOTIDE SEQUENCE [LARGE SCALE GENOMIC DNA]</scope>
    <source>
        <strain evidence="4">cv. KIB-2019</strain>
    </source>
</reference>
<protein>
    <recommendedName>
        <fullName evidence="2">FHA domain-containing protein</fullName>
    </recommendedName>
</protein>
<comment type="caution">
    <text evidence="3">The sequence shown here is derived from an EMBL/GenBank/DDBJ whole genome shotgun (WGS) entry which is preliminary data.</text>
</comment>
<dbReference type="SUPFAM" id="SSF49879">
    <property type="entry name" value="SMAD/FHA domain"/>
    <property type="match status" value="1"/>
</dbReference>
<dbReference type="EMBL" id="JAJAGQ010000001">
    <property type="protein sequence ID" value="KAJ8574430.1"/>
    <property type="molecule type" value="Genomic_DNA"/>
</dbReference>
<dbReference type="InterPro" id="IPR050923">
    <property type="entry name" value="Cell_Proc_Reg/RNA_Proc"/>
</dbReference>
<keyword evidence="4" id="KW-1185">Reference proteome</keyword>
<dbReference type="AlphaFoldDB" id="A0A9Q1RS70"/>
<dbReference type="Gene3D" id="2.60.200.20">
    <property type="match status" value="1"/>
</dbReference>
<organism evidence="3 4">
    <name type="scientific">Anisodus acutangulus</name>
    <dbReference type="NCBI Taxonomy" id="402998"/>
    <lineage>
        <taxon>Eukaryota</taxon>
        <taxon>Viridiplantae</taxon>
        <taxon>Streptophyta</taxon>
        <taxon>Embryophyta</taxon>
        <taxon>Tracheophyta</taxon>
        <taxon>Spermatophyta</taxon>
        <taxon>Magnoliopsida</taxon>
        <taxon>eudicotyledons</taxon>
        <taxon>Gunneridae</taxon>
        <taxon>Pentapetalae</taxon>
        <taxon>asterids</taxon>
        <taxon>lamiids</taxon>
        <taxon>Solanales</taxon>
        <taxon>Solanaceae</taxon>
        <taxon>Solanoideae</taxon>
        <taxon>Hyoscyameae</taxon>
        <taxon>Anisodus</taxon>
    </lineage>
</organism>
<name>A0A9Q1RS70_9SOLA</name>
<accession>A0A9Q1RS70</accession>
<evidence type="ECO:0000313" key="3">
    <source>
        <dbReference type="EMBL" id="KAJ8574430.1"/>
    </source>
</evidence>
<dbReference type="InterPro" id="IPR008984">
    <property type="entry name" value="SMAD_FHA_dom_sf"/>
</dbReference>
<proteinExistence type="predicted"/>
<feature type="compositionally biased region" description="Basic and acidic residues" evidence="1">
    <location>
        <begin position="167"/>
        <end position="177"/>
    </location>
</feature>
<evidence type="ECO:0000256" key="1">
    <source>
        <dbReference type="SAM" id="MobiDB-lite"/>
    </source>
</evidence>
<feature type="domain" description="FHA" evidence="2">
    <location>
        <begin position="99"/>
        <end position="140"/>
    </location>
</feature>
<feature type="region of interest" description="Disordered" evidence="1">
    <location>
        <begin position="157"/>
        <end position="177"/>
    </location>
</feature>